<keyword evidence="3" id="KW-1185">Reference proteome</keyword>
<feature type="compositionally biased region" description="Polar residues" evidence="1">
    <location>
        <begin position="55"/>
        <end position="66"/>
    </location>
</feature>
<feature type="region of interest" description="Disordered" evidence="1">
    <location>
        <begin position="1"/>
        <end position="77"/>
    </location>
</feature>
<comment type="caution">
    <text evidence="2">The sequence shown here is derived from an EMBL/GenBank/DDBJ whole genome shotgun (WGS) entry which is preliminary data.</text>
</comment>
<organism evidence="2 3">
    <name type="scientific">Lactuca virosa</name>
    <dbReference type="NCBI Taxonomy" id="75947"/>
    <lineage>
        <taxon>Eukaryota</taxon>
        <taxon>Viridiplantae</taxon>
        <taxon>Streptophyta</taxon>
        <taxon>Embryophyta</taxon>
        <taxon>Tracheophyta</taxon>
        <taxon>Spermatophyta</taxon>
        <taxon>Magnoliopsida</taxon>
        <taxon>eudicotyledons</taxon>
        <taxon>Gunneridae</taxon>
        <taxon>Pentapetalae</taxon>
        <taxon>asterids</taxon>
        <taxon>campanulids</taxon>
        <taxon>Asterales</taxon>
        <taxon>Asteraceae</taxon>
        <taxon>Cichorioideae</taxon>
        <taxon>Cichorieae</taxon>
        <taxon>Lactucinae</taxon>
        <taxon>Lactuca</taxon>
    </lineage>
</organism>
<dbReference type="EMBL" id="CAKMRJ010005634">
    <property type="protein sequence ID" value="CAH1450225.1"/>
    <property type="molecule type" value="Genomic_DNA"/>
</dbReference>
<dbReference type="AlphaFoldDB" id="A0AAU9PL00"/>
<sequence length="120" mass="13338">MGDPINLSGDEGEEEIGSVPNKEKVLSGSKASKAAKEKVKKVKPNLSGNPLKRQPINTKSKANESSPPSPTVDEKLSDTYMTDFDEFFSCEFTTDGKYELESYLEEPKLPRMCDLNVLEY</sequence>
<accession>A0AAU9PL00</accession>
<name>A0AAU9PL00_9ASTR</name>
<protein>
    <submittedName>
        <fullName evidence="2">Uncharacterized protein</fullName>
    </submittedName>
</protein>
<evidence type="ECO:0000313" key="3">
    <source>
        <dbReference type="Proteomes" id="UP001157418"/>
    </source>
</evidence>
<dbReference type="Proteomes" id="UP001157418">
    <property type="component" value="Unassembled WGS sequence"/>
</dbReference>
<evidence type="ECO:0000313" key="2">
    <source>
        <dbReference type="EMBL" id="CAH1450225.1"/>
    </source>
</evidence>
<gene>
    <name evidence="2" type="ORF">LVIROSA_LOCUS35661</name>
</gene>
<proteinExistence type="predicted"/>
<reference evidence="2 3" key="1">
    <citation type="submission" date="2022-01" db="EMBL/GenBank/DDBJ databases">
        <authorList>
            <person name="Xiong W."/>
            <person name="Schranz E."/>
        </authorList>
    </citation>
    <scope>NUCLEOTIDE SEQUENCE [LARGE SCALE GENOMIC DNA]</scope>
</reference>
<evidence type="ECO:0000256" key="1">
    <source>
        <dbReference type="SAM" id="MobiDB-lite"/>
    </source>
</evidence>